<keyword evidence="2" id="KW-1185">Reference proteome</keyword>
<dbReference type="Proteomes" id="UP001234178">
    <property type="component" value="Unassembled WGS sequence"/>
</dbReference>
<reference evidence="1 2" key="1">
    <citation type="journal article" date="2023" name="Nucleic Acids Res.">
        <title>The hologenome of Daphnia magna reveals possible DNA methylation and microbiome-mediated evolution of the host genome.</title>
        <authorList>
            <person name="Chaturvedi A."/>
            <person name="Li X."/>
            <person name="Dhandapani V."/>
            <person name="Marshall H."/>
            <person name="Kissane S."/>
            <person name="Cuenca-Cambronero M."/>
            <person name="Asole G."/>
            <person name="Calvet F."/>
            <person name="Ruiz-Romero M."/>
            <person name="Marangio P."/>
            <person name="Guigo R."/>
            <person name="Rago D."/>
            <person name="Mirbahai L."/>
            <person name="Eastwood N."/>
            <person name="Colbourne J.K."/>
            <person name="Zhou J."/>
            <person name="Mallon E."/>
            <person name="Orsini L."/>
        </authorList>
    </citation>
    <scope>NUCLEOTIDE SEQUENCE [LARGE SCALE GENOMIC DNA]</scope>
    <source>
        <strain evidence="1">LRV0_1</strain>
    </source>
</reference>
<organism evidence="1 2">
    <name type="scientific">Daphnia magna</name>
    <dbReference type="NCBI Taxonomy" id="35525"/>
    <lineage>
        <taxon>Eukaryota</taxon>
        <taxon>Metazoa</taxon>
        <taxon>Ecdysozoa</taxon>
        <taxon>Arthropoda</taxon>
        <taxon>Crustacea</taxon>
        <taxon>Branchiopoda</taxon>
        <taxon>Diplostraca</taxon>
        <taxon>Cladocera</taxon>
        <taxon>Anomopoda</taxon>
        <taxon>Daphniidae</taxon>
        <taxon>Daphnia</taxon>
    </lineage>
</organism>
<comment type="caution">
    <text evidence="1">The sequence shown here is derived from an EMBL/GenBank/DDBJ whole genome shotgun (WGS) entry which is preliminary data.</text>
</comment>
<proteinExistence type="predicted"/>
<name>A0ABQ9ZKK4_9CRUS</name>
<gene>
    <name evidence="1" type="ORF">OUZ56_026010</name>
</gene>
<protein>
    <submittedName>
        <fullName evidence="1">Uncharacterized protein</fullName>
    </submittedName>
</protein>
<dbReference type="EMBL" id="JAOYFB010000004">
    <property type="protein sequence ID" value="KAK4013455.1"/>
    <property type="molecule type" value="Genomic_DNA"/>
</dbReference>
<evidence type="ECO:0000313" key="2">
    <source>
        <dbReference type="Proteomes" id="UP001234178"/>
    </source>
</evidence>
<accession>A0ABQ9ZKK4</accession>
<evidence type="ECO:0000313" key="1">
    <source>
        <dbReference type="EMBL" id="KAK4013455.1"/>
    </source>
</evidence>
<sequence length="157" mass="17972">MSSSTFMLKGLVEFLLPHLETCNTFLCEIARPGENNKALIEVILRKFLKPILSNKRKLRLSLNKKTSTFGPANKEHSPFKYLSIAVKFILRTANYNKMYPPWPLPGIHCGGHFDNAHYLLNQKVYFPTWMENAANTLNANLKLWLSNTHGGITLRLK</sequence>